<name>A0ACB9N2K9_9MYRT</name>
<protein>
    <submittedName>
        <fullName evidence="1">Uncharacterized protein</fullName>
    </submittedName>
</protein>
<gene>
    <name evidence="1" type="ORF">MLD38_028944</name>
</gene>
<sequence length="227" mass="23706">MPAMTSRTSLSAEKESGDEPKKRGLLCTLLLWSSLALVLSLLLAALFLAFLFLIYRPRLPAFYVSSLSVTSLDVSAVSASVYSGFDLTVTARNSNSKLRFEYGDPMSISVVVGGVDVADGGFPGFVHRKKTTAVLRASVGSGGQKQVTGDEVTAVEAGVRSGVATAEVRIDGTVRALFGNLRSPAMVLRVTCKGLQVSIPGNGQLASASAGGKCEVKFKGKVGKLTV</sequence>
<comment type="caution">
    <text evidence="1">The sequence shown here is derived from an EMBL/GenBank/DDBJ whole genome shotgun (WGS) entry which is preliminary data.</text>
</comment>
<evidence type="ECO:0000313" key="2">
    <source>
        <dbReference type="Proteomes" id="UP001057402"/>
    </source>
</evidence>
<dbReference type="Proteomes" id="UP001057402">
    <property type="component" value="Chromosome 8"/>
</dbReference>
<proteinExistence type="predicted"/>
<organism evidence="1 2">
    <name type="scientific">Melastoma candidum</name>
    <dbReference type="NCBI Taxonomy" id="119954"/>
    <lineage>
        <taxon>Eukaryota</taxon>
        <taxon>Viridiplantae</taxon>
        <taxon>Streptophyta</taxon>
        <taxon>Embryophyta</taxon>
        <taxon>Tracheophyta</taxon>
        <taxon>Spermatophyta</taxon>
        <taxon>Magnoliopsida</taxon>
        <taxon>eudicotyledons</taxon>
        <taxon>Gunneridae</taxon>
        <taxon>Pentapetalae</taxon>
        <taxon>rosids</taxon>
        <taxon>malvids</taxon>
        <taxon>Myrtales</taxon>
        <taxon>Melastomataceae</taxon>
        <taxon>Melastomatoideae</taxon>
        <taxon>Melastomateae</taxon>
        <taxon>Melastoma</taxon>
    </lineage>
</organism>
<dbReference type="EMBL" id="CM042887">
    <property type="protein sequence ID" value="KAI4330682.1"/>
    <property type="molecule type" value="Genomic_DNA"/>
</dbReference>
<reference evidence="2" key="1">
    <citation type="journal article" date="2023" name="Front. Plant Sci.">
        <title>Chromosomal-level genome assembly of Melastoma candidum provides insights into trichome evolution.</title>
        <authorList>
            <person name="Zhong Y."/>
            <person name="Wu W."/>
            <person name="Sun C."/>
            <person name="Zou P."/>
            <person name="Liu Y."/>
            <person name="Dai S."/>
            <person name="Zhou R."/>
        </authorList>
    </citation>
    <scope>NUCLEOTIDE SEQUENCE [LARGE SCALE GENOMIC DNA]</scope>
</reference>
<evidence type="ECO:0000313" key="1">
    <source>
        <dbReference type="EMBL" id="KAI4330682.1"/>
    </source>
</evidence>
<accession>A0ACB9N2K9</accession>
<keyword evidence="2" id="KW-1185">Reference proteome</keyword>